<comment type="caution">
    <text evidence="1">The sequence shown here is derived from an EMBL/GenBank/DDBJ whole genome shotgun (WGS) entry which is preliminary data.</text>
</comment>
<evidence type="ECO:0000313" key="1">
    <source>
        <dbReference type="EMBL" id="GIG87773.1"/>
    </source>
</evidence>
<organism evidence="1 2">
    <name type="scientific">Plantactinospora endophytica</name>
    <dbReference type="NCBI Taxonomy" id="673535"/>
    <lineage>
        <taxon>Bacteria</taxon>
        <taxon>Bacillati</taxon>
        <taxon>Actinomycetota</taxon>
        <taxon>Actinomycetes</taxon>
        <taxon>Micromonosporales</taxon>
        <taxon>Micromonosporaceae</taxon>
        <taxon>Plantactinospora</taxon>
    </lineage>
</organism>
<sequence>MAPAEVYDAPNCRGACAAAGCARVTERGGGWLARGVRHSDVRAFANRRIGGLADGYLYFVSGISDGGMGSD</sequence>
<keyword evidence="2" id="KW-1185">Reference proteome</keyword>
<proteinExistence type="predicted"/>
<dbReference type="Proteomes" id="UP000646749">
    <property type="component" value="Unassembled WGS sequence"/>
</dbReference>
<dbReference type="EMBL" id="BONW01000013">
    <property type="protein sequence ID" value="GIG87773.1"/>
    <property type="molecule type" value="Genomic_DNA"/>
</dbReference>
<protein>
    <submittedName>
        <fullName evidence="1">Uncharacterized protein</fullName>
    </submittedName>
</protein>
<accession>A0ABQ4DZ92</accession>
<gene>
    <name evidence="1" type="ORF">Pen02_27090</name>
</gene>
<evidence type="ECO:0000313" key="2">
    <source>
        <dbReference type="Proteomes" id="UP000646749"/>
    </source>
</evidence>
<reference evidence="1 2" key="1">
    <citation type="submission" date="2021-01" db="EMBL/GenBank/DDBJ databases">
        <title>Whole genome shotgun sequence of Plantactinospora endophytica NBRC 110450.</title>
        <authorList>
            <person name="Komaki H."/>
            <person name="Tamura T."/>
        </authorList>
    </citation>
    <scope>NUCLEOTIDE SEQUENCE [LARGE SCALE GENOMIC DNA]</scope>
    <source>
        <strain evidence="1 2">NBRC 110450</strain>
    </source>
</reference>
<name>A0ABQ4DZ92_9ACTN</name>